<dbReference type="EMBL" id="KF901201">
    <property type="protein sequence ID" value="AIF21916.1"/>
    <property type="molecule type" value="Genomic_DNA"/>
</dbReference>
<evidence type="ECO:0000313" key="1">
    <source>
        <dbReference type="EMBL" id="AIF21916.1"/>
    </source>
</evidence>
<protein>
    <submittedName>
        <fullName evidence="1">Uncharacterized protein</fullName>
    </submittedName>
</protein>
<organism evidence="1">
    <name type="scientific">uncultured marine thaumarchaeote SAT1000_06_F08</name>
    <dbReference type="NCBI Taxonomy" id="1456362"/>
    <lineage>
        <taxon>Archaea</taxon>
        <taxon>Nitrososphaerota</taxon>
        <taxon>environmental samples</taxon>
    </lineage>
</organism>
<dbReference type="AlphaFoldDB" id="A0A075I013"/>
<name>A0A075I013_9ARCH</name>
<reference evidence="1" key="1">
    <citation type="journal article" date="2014" name="Genome Biol. Evol.">
        <title>Pangenome evidence for extensive interdomain horizontal transfer affecting lineage core and shell genes in uncultured planktonic thaumarchaeota and euryarchaeota.</title>
        <authorList>
            <person name="Deschamps P."/>
            <person name="Zivanovic Y."/>
            <person name="Moreira D."/>
            <person name="Rodriguez-Valera F."/>
            <person name="Lopez-Garcia P."/>
        </authorList>
    </citation>
    <scope>NUCLEOTIDE SEQUENCE</scope>
</reference>
<sequence length="50" mass="5990">MQREKFVLDTWHNSGAAPFASLSDDEYKKLYLLHFLRKELIRHAVGHTRY</sequence>
<accession>A0A075I013</accession>
<proteinExistence type="predicted"/>